<dbReference type="STRING" id="717772.THIAE_07050"/>
<dbReference type="Proteomes" id="UP000005380">
    <property type="component" value="Chromosome"/>
</dbReference>
<dbReference type="HAMAP" id="MF_00715">
    <property type="entry name" value="SlyX"/>
    <property type="match status" value="1"/>
</dbReference>
<feature type="coiled-coil region" evidence="2">
    <location>
        <begin position="23"/>
        <end position="50"/>
    </location>
</feature>
<gene>
    <name evidence="1" type="primary">slyX</name>
    <name evidence="3" type="ORF">THIAE_07050</name>
</gene>
<dbReference type="AlphaFoldDB" id="W0DXE3"/>
<dbReference type="KEGG" id="tao:THIAE_07050"/>
<organism evidence="3 4">
    <name type="scientific">Thiomicrospira aerophila AL3</name>
    <dbReference type="NCBI Taxonomy" id="717772"/>
    <lineage>
        <taxon>Bacteria</taxon>
        <taxon>Pseudomonadati</taxon>
        <taxon>Pseudomonadota</taxon>
        <taxon>Gammaproteobacteria</taxon>
        <taxon>Thiotrichales</taxon>
        <taxon>Piscirickettsiaceae</taxon>
        <taxon>Thiomicrospira</taxon>
    </lineage>
</organism>
<accession>W0DXE3</accession>
<reference evidence="3 4" key="1">
    <citation type="submission" date="2013-12" db="EMBL/GenBank/DDBJ databases">
        <authorList>
            <consortium name="DOE Joint Genome Institute"/>
            <person name="Kappler U."/>
            <person name="Huntemann M."/>
            <person name="Han J."/>
            <person name="Chen A."/>
            <person name="Kyrpides N."/>
            <person name="Mavromatis K."/>
            <person name="Markowitz V."/>
            <person name="Palaniappan K."/>
            <person name="Ivanova N."/>
            <person name="Schaumberg A."/>
            <person name="Pati A."/>
            <person name="Liolios K."/>
            <person name="Nordberg H.P."/>
            <person name="Cantor M.N."/>
            <person name="Hua S.X."/>
            <person name="Woyke T."/>
        </authorList>
    </citation>
    <scope>NUCLEOTIDE SEQUENCE [LARGE SCALE GENOMIC DNA]</scope>
    <source>
        <strain evidence="4">AL2</strain>
    </source>
</reference>
<dbReference type="EMBL" id="CP007030">
    <property type="protein sequence ID" value="AHF01546.1"/>
    <property type="molecule type" value="Genomic_DNA"/>
</dbReference>
<dbReference type="HOGENOM" id="CLU_180796_4_2_6"/>
<dbReference type="Pfam" id="PF04102">
    <property type="entry name" value="SlyX"/>
    <property type="match status" value="1"/>
</dbReference>
<protein>
    <recommendedName>
        <fullName evidence="1">Protein SlyX homolog</fullName>
    </recommendedName>
</protein>
<proteinExistence type="inferred from homology"/>
<dbReference type="FunCoup" id="W0DXE3">
    <property type="interactions" value="2"/>
</dbReference>
<name>W0DXE3_9GAMM</name>
<evidence type="ECO:0000313" key="3">
    <source>
        <dbReference type="EMBL" id="AHF01546.1"/>
    </source>
</evidence>
<dbReference type="InterPro" id="IPR007236">
    <property type="entry name" value="SlyX"/>
</dbReference>
<sequence length="71" mass="8435">MDSRLIERVNELEMLVAYQDDTLQATQQTLQIQQRQIQQIERQLNLLTDFLKSLKEPQIKALNEETPPPHY</sequence>
<evidence type="ECO:0000256" key="1">
    <source>
        <dbReference type="HAMAP-Rule" id="MF_00715"/>
    </source>
</evidence>
<evidence type="ECO:0000313" key="4">
    <source>
        <dbReference type="Proteomes" id="UP000005380"/>
    </source>
</evidence>
<comment type="similarity">
    <text evidence="1">Belongs to the SlyX family.</text>
</comment>
<keyword evidence="4" id="KW-1185">Reference proteome</keyword>
<keyword evidence="2" id="KW-0175">Coiled coil</keyword>
<dbReference type="PANTHER" id="PTHR36508">
    <property type="entry name" value="PROTEIN SLYX"/>
    <property type="match status" value="1"/>
</dbReference>
<evidence type="ECO:0000256" key="2">
    <source>
        <dbReference type="SAM" id="Coils"/>
    </source>
</evidence>
<dbReference type="InParanoid" id="W0DXE3"/>
<dbReference type="eggNOG" id="COG2900">
    <property type="taxonomic scope" value="Bacteria"/>
</dbReference>
<dbReference type="PANTHER" id="PTHR36508:SF1">
    <property type="entry name" value="PROTEIN SLYX"/>
    <property type="match status" value="1"/>
</dbReference>
<dbReference type="RefSeq" id="WP_006461086.1">
    <property type="nucleotide sequence ID" value="NZ_CP007030.1"/>
</dbReference>